<feature type="transmembrane region" description="Helical" evidence="5">
    <location>
        <begin position="77"/>
        <end position="96"/>
    </location>
</feature>
<evidence type="ECO:0000256" key="3">
    <source>
        <dbReference type="ARBA" id="ARBA00022989"/>
    </source>
</evidence>
<protein>
    <recommendedName>
        <fullName evidence="5">Probable membrane transporter protein</fullName>
    </recommendedName>
</protein>
<keyword evidence="4 5" id="KW-0472">Membrane</keyword>
<feature type="transmembrane region" description="Helical" evidence="5">
    <location>
        <begin position="163"/>
        <end position="181"/>
    </location>
</feature>
<gene>
    <name evidence="6" type="ORF">A19Y_1584</name>
</gene>
<dbReference type="Proteomes" id="UP000027395">
    <property type="component" value="Chromosome"/>
</dbReference>
<feature type="transmembrane region" description="Helical" evidence="5">
    <location>
        <begin position="129"/>
        <end position="151"/>
    </location>
</feature>
<evidence type="ECO:0000256" key="5">
    <source>
        <dbReference type="RuleBase" id="RU363041"/>
    </source>
</evidence>
<evidence type="ECO:0000256" key="4">
    <source>
        <dbReference type="ARBA" id="ARBA00023136"/>
    </source>
</evidence>
<dbReference type="PANTHER" id="PTHR43483">
    <property type="entry name" value="MEMBRANE TRANSPORTER PROTEIN HI_0806-RELATED"/>
    <property type="match status" value="1"/>
</dbReference>
<evidence type="ECO:0000313" key="6">
    <source>
        <dbReference type="EMBL" id="KEI66603.1"/>
    </source>
</evidence>
<dbReference type="GO" id="GO:0005886">
    <property type="term" value="C:plasma membrane"/>
    <property type="evidence" value="ECO:0007669"/>
    <property type="project" value="UniProtKB-SubCell"/>
</dbReference>
<dbReference type="PATRIC" id="fig|388467.6.peg.1517"/>
<evidence type="ECO:0000313" key="7">
    <source>
        <dbReference type="Proteomes" id="UP000027395"/>
    </source>
</evidence>
<keyword evidence="3 5" id="KW-1133">Transmembrane helix</keyword>
<evidence type="ECO:0000256" key="1">
    <source>
        <dbReference type="ARBA" id="ARBA00004141"/>
    </source>
</evidence>
<keyword evidence="7" id="KW-1185">Reference proteome</keyword>
<comment type="subcellular location">
    <subcellularLocation>
        <location evidence="5">Cell membrane</location>
        <topology evidence="5">Multi-pass membrane protein</topology>
    </subcellularLocation>
    <subcellularLocation>
        <location evidence="1">Membrane</location>
        <topology evidence="1">Multi-pass membrane protein</topology>
    </subcellularLocation>
</comment>
<feature type="transmembrane region" description="Helical" evidence="5">
    <location>
        <begin position="264"/>
        <end position="283"/>
    </location>
</feature>
<feature type="transmembrane region" description="Helical" evidence="5">
    <location>
        <begin position="187"/>
        <end position="207"/>
    </location>
</feature>
<feature type="transmembrane region" description="Helical" evidence="5">
    <location>
        <begin position="103"/>
        <end position="123"/>
    </location>
</feature>
<dbReference type="PANTHER" id="PTHR43483:SF3">
    <property type="entry name" value="MEMBRANE TRANSPORTER PROTEIN HI_0806-RELATED"/>
    <property type="match status" value="1"/>
</dbReference>
<comment type="similarity">
    <text evidence="5">Belongs to the 4-toluene sulfonate uptake permease (TSUP) (TC 2.A.102) family.</text>
</comment>
<keyword evidence="2 5" id="KW-0812">Transmembrane</keyword>
<evidence type="ECO:0000256" key="2">
    <source>
        <dbReference type="ARBA" id="ARBA00022692"/>
    </source>
</evidence>
<dbReference type="HOGENOM" id="CLU_045498_6_0_3"/>
<name>A0A073CFY9_PLAA1</name>
<dbReference type="STRING" id="388467.A19Y_1584"/>
<dbReference type="InterPro" id="IPR002781">
    <property type="entry name" value="TM_pro_TauE-like"/>
</dbReference>
<organism evidence="6 7">
    <name type="scientific">Planktothrix agardhii (strain NIVA-CYA 126/8)</name>
    <dbReference type="NCBI Taxonomy" id="388467"/>
    <lineage>
        <taxon>Bacteria</taxon>
        <taxon>Bacillati</taxon>
        <taxon>Cyanobacteriota</taxon>
        <taxon>Cyanophyceae</taxon>
        <taxon>Oscillatoriophycideae</taxon>
        <taxon>Oscillatoriales</taxon>
        <taxon>Microcoleaceae</taxon>
        <taxon>Planktothrix</taxon>
    </lineage>
</organism>
<keyword evidence="5" id="KW-1003">Cell membrane</keyword>
<dbReference type="AlphaFoldDB" id="A0A073CFY9"/>
<dbReference type="eggNOG" id="COG0730">
    <property type="taxonomic scope" value="Bacteria"/>
</dbReference>
<reference evidence="6 7" key="1">
    <citation type="journal article" date="2014" name="Appl. Environ. Microbiol.">
        <title>Elucidation of insertion elements encoded on plasmids and in vitro construction of shuttle vectors from the toxic cyanobacterium Planktothrix.</title>
        <authorList>
            <person name="Christiansen G."/>
            <person name="Goesmann A."/>
            <person name="Kurmayer R."/>
        </authorList>
    </citation>
    <scope>NUCLEOTIDE SEQUENCE [LARGE SCALE GENOMIC DNA]</scope>
    <source>
        <strain evidence="6 7">NIVA-CYA 126/8</strain>
    </source>
</reference>
<feature type="transmembrane region" description="Helical" evidence="5">
    <location>
        <begin position="327"/>
        <end position="344"/>
    </location>
</feature>
<accession>A0A073CFY9</accession>
<dbReference type="Pfam" id="PF01925">
    <property type="entry name" value="TauE"/>
    <property type="match status" value="1"/>
</dbReference>
<sequence length="345" mass="37234">MTNTSLASFFNVRWTETVKYYFSLSNWLEGRHCCQFALCTILQLSVHRLIGINHSLGEACFENLCHNTFGLLLETGYFLMIMGILPWVLLAILGLAAGTTAGLLGIGGGMLVVPGLFYIFNLMDFPPDFVMHSAIATSMSIMTFTATASIVAHHSKGDVQWGVFWKIIPGILLGVLLGALLDHTLSSALLKIIFGLFLLLISVKLLLDFKPQVQSESLPRLAIINAVGLGIGFKSGLLGVGGGAISVPFLIYCGLPMYEVVGTSSSFSLPISILGTLAFLLSSHGDSFLPGFIGYIYWPALLLIAPFTILGAFLGTSLSHLISGEKLRMAFALFLLFISLNMLLT</sequence>
<feature type="transmembrane region" description="Helical" evidence="5">
    <location>
        <begin position="227"/>
        <end position="252"/>
    </location>
</feature>
<dbReference type="EMBL" id="CM002803">
    <property type="protein sequence ID" value="KEI66603.1"/>
    <property type="molecule type" value="Genomic_DNA"/>
</dbReference>
<proteinExistence type="inferred from homology"/>
<feature type="transmembrane region" description="Helical" evidence="5">
    <location>
        <begin position="295"/>
        <end position="315"/>
    </location>
</feature>